<dbReference type="GO" id="GO:0005764">
    <property type="term" value="C:lysosome"/>
    <property type="evidence" value="ECO:0007669"/>
    <property type="project" value="TreeGrafter"/>
</dbReference>
<evidence type="ECO:0000256" key="1">
    <source>
        <dbReference type="ARBA" id="ARBA00007951"/>
    </source>
</evidence>
<feature type="domain" description="Glycoside hydrolase family 29 N-terminal" evidence="7">
    <location>
        <begin position="49"/>
        <end position="163"/>
    </location>
</feature>
<dbReference type="EMBL" id="BARU01031479">
    <property type="protein sequence ID" value="GAH74855.1"/>
    <property type="molecule type" value="Genomic_DNA"/>
</dbReference>
<reference evidence="8" key="1">
    <citation type="journal article" date="2014" name="Front. Microbiol.">
        <title>High frequency of phylogenetically diverse reductive dehalogenase-homologous genes in deep subseafloor sedimentary metagenomes.</title>
        <authorList>
            <person name="Kawai M."/>
            <person name="Futagami T."/>
            <person name="Toyoda A."/>
            <person name="Takaki Y."/>
            <person name="Nishi S."/>
            <person name="Hori S."/>
            <person name="Arai W."/>
            <person name="Tsubouchi T."/>
            <person name="Morono Y."/>
            <person name="Uchiyama I."/>
            <person name="Ito T."/>
            <person name="Fujiyama A."/>
            <person name="Inagaki F."/>
            <person name="Takami H."/>
        </authorList>
    </citation>
    <scope>NUCLEOTIDE SEQUENCE</scope>
    <source>
        <strain evidence="8">Expedition CK06-06</strain>
    </source>
</reference>
<organism evidence="8">
    <name type="scientific">marine sediment metagenome</name>
    <dbReference type="NCBI Taxonomy" id="412755"/>
    <lineage>
        <taxon>unclassified sequences</taxon>
        <taxon>metagenomes</taxon>
        <taxon>ecological metagenomes</taxon>
    </lineage>
</organism>
<protein>
    <recommendedName>
        <fullName evidence="2">alpha-L-fucosidase</fullName>
        <ecNumber evidence="2">3.2.1.51</ecNumber>
    </recommendedName>
</protein>
<evidence type="ECO:0000256" key="3">
    <source>
        <dbReference type="ARBA" id="ARBA00022729"/>
    </source>
</evidence>
<evidence type="ECO:0000313" key="8">
    <source>
        <dbReference type="EMBL" id="GAH74855.1"/>
    </source>
</evidence>
<dbReference type="Gene3D" id="3.20.20.80">
    <property type="entry name" value="Glycosidases"/>
    <property type="match status" value="1"/>
</dbReference>
<keyword evidence="6" id="KW-0472">Membrane</keyword>
<dbReference type="SMART" id="SM00812">
    <property type="entry name" value="Alpha_L_fucos"/>
    <property type="match status" value="1"/>
</dbReference>
<dbReference type="SUPFAM" id="SSF51445">
    <property type="entry name" value="(Trans)glycosidases"/>
    <property type="match status" value="1"/>
</dbReference>
<dbReference type="Pfam" id="PF01120">
    <property type="entry name" value="Alpha_L_fucos"/>
    <property type="match status" value="1"/>
</dbReference>
<comment type="similarity">
    <text evidence="1">Belongs to the glycosyl hydrolase 29 family.</text>
</comment>
<keyword evidence="3" id="KW-0732">Signal</keyword>
<dbReference type="GO" id="GO:0006004">
    <property type="term" value="P:fucose metabolic process"/>
    <property type="evidence" value="ECO:0007669"/>
    <property type="project" value="TreeGrafter"/>
</dbReference>
<evidence type="ECO:0000256" key="4">
    <source>
        <dbReference type="ARBA" id="ARBA00022801"/>
    </source>
</evidence>
<dbReference type="EC" id="3.2.1.51" evidence="2"/>
<proteinExistence type="inferred from homology"/>
<dbReference type="PANTHER" id="PTHR10030:SF37">
    <property type="entry name" value="ALPHA-L-FUCOSIDASE-RELATED"/>
    <property type="match status" value="1"/>
</dbReference>
<feature type="non-terminal residue" evidence="8">
    <location>
        <position position="164"/>
    </location>
</feature>
<keyword evidence="4" id="KW-0378">Hydrolase</keyword>
<sequence length="164" mass="19203">MTIDYCNKKEGKKMNNKTSGRIFLNPAIVIAVLFILATLGYAQSPGPETEQERDERMKWWREARFGMFIHWGPVSLKGTEIGWSRGKEVPIEEYDNLYKQFNPEKFDASEWVSIAKEAGMKYMVITSKHHDGFCLWDSKYTDYDIMSTPFKRDVIKELADQCRR</sequence>
<dbReference type="InterPro" id="IPR017853">
    <property type="entry name" value="GH"/>
</dbReference>
<dbReference type="InterPro" id="IPR000933">
    <property type="entry name" value="Glyco_hydro_29"/>
</dbReference>
<dbReference type="GO" id="GO:0016139">
    <property type="term" value="P:glycoside catabolic process"/>
    <property type="evidence" value="ECO:0007669"/>
    <property type="project" value="TreeGrafter"/>
</dbReference>
<dbReference type="GO" id="GO:0004560">
    <property type="term" value="F:alpha-L-fucosidase activity"/>
    <property type="evidence" value="ECO:0007669"/>
    <property type="project" value="InterPro"/>
</dbReference>
<comment type="caution">
    <text evidence="8">The sequence shown here is derived from an EMBL/GenBank/DDBJ whole genome shotgun (WGS) entry which is preliminary data.</text>
</comment>
<dbReference type="AlphaFoldDB" id="X1J028"/>
<feature type="transmembrane region" description="Helical" evidence="6">
    <location>
        <begin position="22"/>
        <end position="42"/>
    </location>
</feature>
<keyword evidence="5" id="KW-0326">Glycosidase</keyword>
<evidence type="ECO:0000259" key="7">
    <source>
        <dbReference type="Pfam" id="PF01120"/>
    </source>
</evidence>
<evidence type="ECO:0000256" key="2">
    <source>
        <dbReference type="ARBA" id="ARBA00012662"/>
    </source>
</evidence>
<accession>X1J028</accession>
<name>X1J028_9ZZZZ</name>
<evidence type="ECO:0000256" key="5">
    <source>
        <dbReference type="ARBA" id="ARBA00023295"/>
    </source>
</evidence>
<keyword evidence="6" id="KW-1133">Transmembrane helix</keyword>
<dbReference type="PANTHER" id="PTHR10030">
    <property type="entry name" value="ALPHA-L-FUCOSIDASE"/>
    <property type="match status" value="1"/>
</dbReference>
<keyword evidence="6" id="KW-0812">Transmembrane</keyword>
<gene>
    <name evidence="8" type="ORF">S03H2_49781</name>
</gene>
<evidence type="ECO:0000256" key="6">
    <source>
        <dbReference type="SAM" id="Phobius"/>
    </source>
</evidence>
<dbReference type="InterPro" id="IPR057739">
    <property type="entry name" value="Glyco_hydro_29_N"/>
</dbReference>